<evidence type="ECO:0000313" key="3">
    <source>
        <dbReference type="Proteomes" id="UP000232688"/>
    </source>
</evidence>
<dbReference type="VEuPathDB" id="FungiDB:RhiirA1_457565"/>
<name>A0A2N0RXU5_9GLOM</name>
<protein>
    <submittedName>
        <fullName evidence="2">Uncharacterized protein</fullName>
    </submittedName>
</protein>
<reference evidence="2 3" key="2">
    <citation type="submission" date="2017-10" db="EMBL/GenBank/DDBJ databases">
        <title>Genome analyses suggest a sexual origin of heterokaryosis in a supposedly ancient asexual fungus.</title>
        <authorList>
            <person name="Corradi N."/>
            <person name="Sedzielewska K."/>
            <person name="Noel J."/>
            <person name="Charron P."/>
            <person name="Farinelli L."/>
            <person name="Marton T."/>
            <person name="Kruger M."/>
            <person name="Pelin A."/>
            <person name="Brachmann A."/>
            <person name="Corradi N."/>
        </authorList>
    </citation>
    <scope>NUCLEOTIDE SEQUENCE [LARGE SCALE GENOMIC DNA]</scope>
    <source>
        <strain evidence="2 3">A1</strain>
    </source>
</reference>
<gene>
    <name evidence="2" type="ORF">RhiirA1_457565</name>
</gene>
<feature type="compositionally biased region" description="Acidic residues" evidence="1">
    <location>
        <begin position="34"/>
        <end position="55"/>
    </location>
</feature>
<comment type="caution">
    <text evidence="2">The sequence shown here is derived from an EMBL/GenBank/DDBJ whole genome shotgun (WGS) entry which is preliminary data.</text>
</comment>
<reference evidence="2 3" key="1">
    <citation type="submission" date="2017-10" db="EMBL/GenBank/DDBJ databases">
        <title>Extensive intraspecific genome diversity in a model arbuscular mycorrhizal fungus.</title>
        <authorList>
            <person name="Chen E.C.H."/>
            <person name="Morin E."/>
            <person name="Baudet D."/>
            <person name="Noel J."/>
            <person name="Ndikumana S."/>
            <person name="Charron P."/>
            <person name="St-Onge C."/>
            <person name="Giorgi J."/>
            <person name="Grigoriev I.V."/>
            <person name="Roux C."/>
            <person name="Martin F.M."/>
            <person name="Corradi N."/>
        </authorList>
    </citation>
    <scope>NUCLEOTIDE SEQUENCE [LARGE SCALE GENOMIC DNA]</scope>
    <source>
        <strain evidence="2 3">A1</strain>
    </source>
</reference>
<dbReference type="Proteomes" id="UP000232688">
    <property type="component" value="Unassembled WGS sequence"/>
</dbReference>
<sequence length="124" mass="14816">MEKNIQDAELEALLKYNSAEEFSDTDSLNGISDNEYEIGDIAEEEEKEEEKEEEEDTMKLYVGKTFYNWDHVVNFMKKICCYQRPWSKNWWKRKAIKFVPILQKLSDEIMEEIRFLTIVTKVAC</sequence>
<feature type="region of interest" description="Disordered" evidence="1">
    <location>
        <begin position="21"/>
        <end position="55"/>
    </location>
</feature>
<dbReference type="AlphaFoldDB" id="A0A2N0RXU5"/>
<dbReference type="EMBL" id="LLXH01000349">
    <property type="protein sequence ID" value="PKC68133.1"/>
    <property type="molecule type" value="Genomic_DNA"/>
</dbReference>
<evidence type="ECO:0000256" key="1">
    <source>
        <dbReference type="SAM" id="MobiDB-lite"/>
    </source>
</evidence>
<proteinExistence type="predicted"/>
<dbReference type="VEuPathDB" id="FungiDB:FUN_002897"/>
<evidence type="ECO:0000313" key="2">
    <source>
        <dbReference type="EMBL" id="PKC68133.1"/>
    </source>
</evidence>
<organism evidence="2 3">
    <name type="scientific">Rhizophagus irregularis</name>
    <dbReference type="NCBI Taxonomy" id="588596"/>
    <lineage>
        <taxon>Eukaryota</taxon>
        <taxon>Fungi</taxon>
        <taxon>Fungi incertae sedis</taxon>
        <taxon>Mucoromycota</taxon>
        <taxon>Glomeromycotina</taxon>
        <taxon>Glomeromycetes</taxon>
        <taxon>Glomerales</taxon>
        <taxon>Glomeraceae</taxon>
        <taxon>Rhizophagus</taxon>
    </lineage>
</organism>
<accession>A0A2N0RXU5</accession>